<dbReference type="SUPFAM" id="SSF48371">
    <property type="entry name" value="ARM repeat"/>
    <property type="match status" value="1"/>
</dbReference>
<accession>A0ABQ9WLX0</accession>
<gene>
    <name evidence="1" type="ORF">BLNAU_24634</name>
</gene>
<evidence type="ECO:0000313" key="1">
    <source>
        <dbReference type="EMBL" id="KAK2940462.1"/>
    </source>
</evidence>
<dbReference type="InterPro" id="IPR016024">
    <property type="entry name" value="ARM-type_fold"/>
</dbReference>
<evidence type="ECO:0000313" key="2">
    <source>
        <dbReference type="Proteomes" id="UP001281761"/>
    </source>
</evidence>
<organism evidence="1 2">
    <name type="scientific">Blattamonas nauphoetae</name>
    <dbReference type="NCBI Taxonomy" id="2049346"/>
    <lineage>
        <taxon>Eukaryota</taxon>
        <taxon>Metamonada</taxon>
        <taxon>Preaxostyla</taxon>
        <taxon>Oxymonadida</taxon>
        <taxon>Blattamonas</taxon>
    </lineage>
</organism>
<reference evidence="1 2" key="1">
    <citation type="journal article" date="2022" name="bioRxiv">
        <title>Genomics of Preaxostyla Flagellates Illuminates Evolutionary Transitions and the Path Towards Mitochondrial Loss.</title>
        <authorList>
            <person name="Novak L.V.F."/>
            <person name="Treitli S.C."/>
            <person name="Pyrih J."/>
            <person name="Halakuc P."/>
            <person name="Pipaliya S.V."/>
            <person name="Vacek V."/>
            <person name="Brzon O."/>
            <person name="Soukal P."/>
            <person name="Eme L."/>
            <person name="Dacks J.B."/>
            <person name="Karnkowska A."/>
            <person name="Elias M."/>
            <person name="Hampl V."/>
        </authorList>
    </citation>
    <scope>NUCLEOTIDE SEQUENCE [LARGE SCALE GENOMIC DNA]</scope>
    <source>
        <strain evidence="1">NAU3</strain>
        <tissue evidence="1">Gut</tissue>
    </source>
</reference>
<proteinExistence type="predicted"/>
<dbReference type="Proteomes" id="UP001281761">
    <property type="component" value="Unassembled WGS sequence"/>
</dbReference>
<comment type="caution">
    <text evidence="1">The sequence shown here is derived from an EMBL/GenBank/DDBJ whole genome shotgun (WGS) entry which is preliminary data.</text>
</comment>
<name>A0ABQ9WLX0_9EUKA</name>
<dbReference type="EMBL" id="JARBJD010000668">
    <property type="protein sequence ID" value="KAK2940462.1"/>
    <property type="molecule type" value="Genomic_DNA"/>
</dbReference>
<protein>
    <recommendedName>
        <fullName evidence="3">FPL domain-containing protein</fullName>
    </recommendedName>
</protein>
<evidence type="ECO:0008006" key="3">
    <source>
        <dbReference type="Google" id="ProtNLM"/>
    </source>
</evidence>
<sequence length="482" mass="54951">MDCSPFLNWQYNPNESDDEQTIVFRSLVATVKLQPALDDSLEAKAVQFMEYALAESLSSTDPFLVRLASFSDDSSTHFVESIFMLLSSPSRLITAAALKMLNRLIALCSVKSRLALVQADLIPQLIITLNPQSLPFVETEDIRVHLSIILRISLRLTTLLGLKDLEIERVDEQQAVHETIFQQVVVPSAKFIWHLCVNRFSIIDFGLSTRLLNLLTNILRICPYYQPTMDFVLRMPVVLPITSCLTFFEKDRSIRDIVYSMNDTQREWNETRGKVRQMWKTVHLMLRMEGIEDVIEEKLRNDKSRFDGGKIVAKLISLNNKHGMNLPQLRTNRCQPSDLSDVKLIWWTQPPQCDTSLLKVGVNRDDKICPTEARILQGSHVDLLAHQHNVIFLDWCPQLCLPKALDSALRTLKDQTSNSLLIPPHVRSRVFKHHIDDVKQFCAVLEPQKSQLSISTEGPPLPTTFVVKDFEMTTTTGSAIED</sequence>
<keyword evidence="2" id="KW-1185">Reference proteome</keyword>